<protein>
    <submittedName>
        <fullName evidence="1">Uncharacterized protein</fullName>
    </submittedName>
</protein>
<sequence>MSNDLKNNPKAFFKTFKPFLSSKSCIERNDIHLKMTNGSMIRDQQQLAEELVEHFATLADGIGGTAIEKKSIEGFWDHPCVQRIQHENRDFTETIEIKPVTHGQVLAALDSLNTNKATSTDGNPSKALKVGVEELSAPLTTLFNSCIDNNAWPYDHQIYHAGADQAAVTSQLKDSANLATMWYGSNLLAGNLEKYQVLNLGFTQNDSHICVNDVEIQTKDNIKLLGVELDSKLNFSEHNYNLYLQKS</sequence>
<reference evidence="2" key="1">
    <citation type="journal article" date="2017" name="bioRxiv">
        <title>Comparative analysis of the genomes of Stylophora pistillata and Acropora digitifera provides evidence for extensive differences between species of corals.</title>
        <authorList>
            <person name="Voolstra C.R."/>
            <person name="Li Y."/>
            <person name="Liew Y.J."/>
            <person name="Baumgarten S."/>
            <person name="Zoccola D."/>
            <person name="Flot J.-F."/>
            <person name="Tambutte S."/>
            <person name="Allemand D."/>
            <person name="Aranda M."/>
        </authorList>
    </citation>
    <scope>NUCLEOTIDE SEQUENCE [LARGE SCALE GENOMIC DNA]</scope>
</reference>
<evidence type="ECO:0000313" key="2">
    <source>
        <dbReference type="Proteomes" id="UP000225706"/>
    </source>
</evidence>
<accession>A0A2B4RW09</accession>
<proteinExistence type="predicted"/>
<dbReference type="EMBL" id="LSMT01000296">
    <property type="protein sequence ID" value="PFX20973.1"/>
    <property type="molecule type" value="Genomic_DNA"/>
</dbReference>
<organism evidence="1 2">
    <name type="scientific">Stylophora pistillata</name>
    <name type="common">Smooth cauliflower coral</name>
    <dbReference type="NCBI Taxonomy" id="50429"/>
    <lineage>
        <taxon>Eukaryota</taxon>
        <taxon>Metazoa</taxon>
        <taxon>Cnidaria</taxon>
        <taxon>Anthozoa</taxon>
        <taxon>Hexacorallia</taxon>
        <taxon>Scleractinia</taxon>
        <taxon>Astrocoeniina</taxon>
        <taxon>Pocilloporidae</taxon>
        <taxon>Stylophora</taxon>
    </lineage>
</organism>
<keyword evidence="2" id="KW-1185">Reference proteome</keyword>
<dbReference type="Proteomes" id="UP000225706">
    <property type="component" value="Unassembled WGS sequence"/>
</dbReference>
<dbReference type="AlphaFoldDB" id="A0A2B4RW09"/>
<gene>
    <name evidence="1" type="ORF">AWC38_SpisGene14556</name>
</gene>
<comment type="caution">
    <text evidence="1">The sequence shown here is derived from an EMBL/GenBank/DDBJ whole genome shotgun (WGS) entry which is preliminary data.</text>
</comment>
<name>A0A2B4RW09_STYPI</name>
<evidence type="ECO:0000313" key="1">
    <source>
        <dbReference type="EMBL" id="PFX20973.1"/>
    </source>
</evidence>